<organism evidence="1 2">
    <name type="scientific">Tolumonas osonensis</name>
    <dbReference type="NCBI Taxonomy" id="675874"/>
    <lineage>
        <taxon>Bacteria</taxon>
        <taxon>Pseudomonadati</taxon>
        <taxon>Pseudomonadota</taxon>
        <taxon>Gammaproteobacteria</taxon>
        <taxon>Aeromonadales</taxon>
        <taxon>Aeromonadaceae</taxon>
        <taxon>Tolumonas</taxon>
    </lineage>
</organism>
<name>A0A841GP46_9GAMM</name>
<dbReference type="EMBL" id="JACHGR010000007">
    <property type="protein sequence ID" value="MBB6056242.1"/>
    <property type="molecule type" value="Genomic_DNA"/>
</dbReference>
<protein>
    <submittedName>
        <fullName evidence="1">Uncharacterized protein</fullName>
    </submittedName>
</protein>
<dbReference type="RefSeq" id="WP_188026968.1">
    <property type="nucleotide sequence ID" value="NZ_JACHGR010000007.1"/>
</dbReference>
<reference evidence="1 2" key="1">
    <citation type="submission" date="2020-08" db="EMBL/GenBank/DDBJ databases">
        <title>Genomic Encyclopedia of Type Strains, Phase IV (KMG-IV): sequencing the most valuable type-strain genomes for metagenomic binning, comparative biology and taxonomic classification.</title>
        <authorList>
            <person name="Goeker M."/>
        </authorList>
    </citation>
    <scope>NUCLEOTIDE SEQUENCE [LARGE SCALE GENOMIC DNA]</scope>
    <source>
        <strain evidence="1 2">DSM 22975</strain>
    </source>
</reference>
<keyword evidence="2" id="KW-1185">Reference proteome</keyword>
<accession>A0A841GP46</accession>
<dbReference type="Proteomes" id="UP000585721">
    <property type="component" value="Unassembled WGS sequence"/>
</dbReference>
<proteinExistence type="predicted"/>
<comment type="caution">
    <text evidence="1">The sequence shown here is derived from an EMBL/GenBank/DDBJ whole genome shotgun (WGS) entry which is preliminary data.</text>
</comment>
<gene>
    <name evidence="1" type="ORF">HNR75_002174</name>
</gene>
<evidence type="ECO:0000313" key="1">
    <source>
        <dbReference type="EMBL" id="MBB6056242.1"/>
    </source>
</evidence>
<dbReference type="AlphaFoldDB" id="A0A841GP46"/>
<evidence type="ECO:0000313" key="2">
    <source>
        <dbReference type="Proteomes" id="UP000585721"/>
    </source>
</evidence>
<sequence length="65" mass="7580">MDLHLTEIRNAHLFMEYLMSSGIKSPRSRSEDWELVDKERVIARIKKDHTGTAKFFICAAMLGRK</sequence>